<dbReference type="GO" id="GO:0016791">
    <property type="term" value="F:phosphatase activity"/>
    <property type="evidence" value="ECO:0007669"/>
    <property type="project" value="TreeGrafter"/>
</dbReference>
<dbReference type="EMBL" id="CP073809">
    <property type="protein sequence ID" value="UTH13873.1"/>
    <property type="molecule type" value="Genomic_DNA"/>
</dbReference>
<name>A0A9Q9F1C1_9STAP</name>
<dbReference type="CDD" id="cd07040">
    <property type="entry name" value="HP"/>
    <property type="match status" value="1"/>
</dbReference>
<reference evidence="1" key="1">
    <citation type="submission" date="2021-04" db="EMBL/GenBank/DDBJ databases">
        <title>Complete Genome Sequences of Macrococcus spp. from dog and cattle.</title>
        <authorList>
            <person name="Schwendener S."/>
            <person name="Perreten V."/>
        </authorList>
    </citation>
    <scope>NUCLEOTIDE SEQUENCE</scope>
    <source>
        <strain evidence="1">Epi0143-OL</strain>
    </source>
</reference>
<dbReference type="InterPro" id="IPR050275">
    <property type="entry name" value="PGM_Phosphatase"/>
</dbReference>
<organism evidence="1 2">
    <name type="scientific">Macrococcus equipercicus</name>
    <dbReference type="NCBI Taxonomy" id="69967"/>
    <lineage>
        <taxon>Bacteria</taxon>
        <taxon>Bacillati</taxon>
        <taxon>Bacillota</taxon>
        <taxon>Bacilli</taxon>
        <taxon>Bacillales</taxon>
        <taxon>Staphylococcaceae</taxon>
        <taxon>Macrococcus</taxon>
    </lineage>
</organism>
<dbReference type="SUPFAM" id="SSF53254">
    <property type="entry name" value="Phosphoglycerate mutase-like"/>
    <property type="match status" value="1"/>
</dbReference>
<evidence type="ECO:0000313" key="2">
    <source>
        <dbReference type="Proteomes" id="UP001057381"/>
    </source>
</evidence>
<dbReference type="PANTHER" id="PTHR48100:SF1">
    <property type="entry name" value="HISTIDINE PHOSPHATASE FAMILY PROTEIN-RELATED"/>
    <property type="match status" value="1"/>
</dbReference>
<dbReference type="AlphaFoldDB" id="A0A9Q9F1C1"/>
<sequence>MSIVYFVRHAERDITIQEDETAPLTINGKKDANELKHFFADKNIKAIYSSPYQRTVHTIEPTASFLNLDINLINDLHERKIGSWIDDFSFFSEQQWKDFDYKRLNGESLNEVAERLLVAYREITNNIEGDIIICGHGTAFAVLFHHLTEGEFGFDEWQRMKMPDIYRYKIENKKLKKIKYV</sequence>
<dbReference type="Gene3D" id="3.40.50.1240">
    <property type="entry name" value="Phosphoglycerate mutase-like"/>
    <property type="match status" value="1"/>
</dbReference>
<accession>A0A9Q9F1C1</accession>
<gene>
    <name evidence="1" type="ORF">KFV11_00410</name>
</gene>
<dbReference type="Pfam" id="PF00300">
    <property type="entry name" value="His_Phos_1"/>
    <property type="match status" value="1"/>
</dbReference>
<dbReference type="Proteomes" id="UP001057381">
    <property type="component" value="Chromosome"/>
</dbReference>
<protein>
    <submittedName>
        <fullName evidence="1">Histidine phosphatase family protein</fullName>
    </submittedName>
</protein>
<dbReference type="SMART" id="SM00855">
    <property type="entry name" value="PGAM"/>
    <property type="match status" value="1"/>
</dbReference>
<dbReference type="InterPro" id="IPR013078">
    <property type="entry name" value="His_Pase_superF_clade-1"/>
</dbReference>
<dbReference type="InterPro" id="IPR029033">
    <property type="entry name" value="His_PPase_superfam"/>
</dbReference>
<proteinExistence type="predicted"/>
<dbReference type="GO" id="GO:0005737">
    <property type="term" value="C:cytoplasm"/>
    <property type="evidence" value="ECO:0007669"/>
    <property type="project" value="TreeGrafter"/>
</dbReference>
<dbReference type="RefSeq" id="WP_254250016.1">
    <property type="nucleotide sequence ID" value="NZ_CP073809.1"/>
</dbReference>
<dbReference type="PANTHER" id="PTHR48100">
    <property type="entry name" value="BROAD-SPECIFICITY PHOSPHATASE YOR283W-RELATED"/>
    <property type="match status" value="1"/>
</dbReference>
<dbReference type="KEGG" id="mequ:KFV11_00410"/>
<evidence type="ECO:0000313" key="1">
    <source>
        <dbReference type="EMBL" id="UTH13873.1"/>
    </source>
</evidence>